<evidence type="ECO:0000256" key="3">
    <source>
        <dbReference type="SAM" id="Phobius"/>
    </source>
</evidence>
<dbReference type="SMART" id="SM00421">
    <property type="entry name" value="HTH_LUXR"/>
    <property type="match status" value="1"/>
</dbReference>
<dbReference type="PANTHER" id="PTHR43547:SF2">
    <property type="entry name" value="HYBRID SIGNAL TRANSDUCTION HISTIDINE KINASE C"/>
    <property type="match status" value="1"/>
</dbReference>
<protein>
    <submittedName>
        <fullName evidence="5">Ligand-binding sensor domain-containing protein</fullName>
    </submittedName>
</protein>
<name>A0A239IS37_9BACT</name>
<dbReference type="Pfam" id="PF07495">
    <property type="entry name" value="Y_Y_Y"/>
    <property type="match status" value="1"/>
</dbReference>
<organism evidence="5 6">
    <name type="scientific">Pontibacter ummariensis</name>
    <dbReference type="NCBI Taxonomy" id="1610492"/>
    <lineage>
        <taxon>Bacteria</taxon>
        <taxon>Pseudomonadati</taxon>
        <taxon>Bacteroidota</taxon>
        <taxon>Cytophagia</taxon>
        <taxon>Cytophagales</taxon>
        <taxon>Hymenobacteraceae</taxon>
        <taxon>Pontibacter</taxon>
    </lineage>
</organism>
<dbReference type="AlphaFoldDB" id="A0A239IS37"/>
<dbReference type="InterPro" id="IPR013783">
    <property type="entry name" value="Ig-like_fold"/>
</dbReference>
<dbReference type="EMBL" id="FZOQ01000018">
    <property type="protein sequence ID" value="SNS96202.1"/>
    <property type="molecule type" value="Genomic_DNA"/>
</dbReference>
<dbReference type="Proteomes" id="UP000198432">
    <property type="component" value="Unassembled WGS sequence"/>
</dbReference>
<dbReference type="GO" id="GO:0006355">
    <property type="term" value="P:regulation of DNA-templated transcription"/>
    <property type="evidence" value="ECO:0007669"/>
    <property type="project" value="InterPro"/>
</dbReference>
<evidence type="ECO:0000259" key="4">
    <source>
        <dbReference type="SMART" id="SM00421"/>
    </source>
</evidence>
<dbReference type="PANTHER" id="PTHR43547">
    <property type="entry name" value="TWO-COMPONENT HISTIDINE KINASE"/>
    <property type="match status" value="1"/>
</dbReference>
<sequence length="990" mass="112931">MAGSLLKNLHLVARRIEVYIMVLSLVKREGKFRLIVSLLSIFLALAVKAEGNRSLGYPYIQNYTKLIYQAGNQNWSVTRGADGVMYYGNSNGLLAFDGNSWQLYPMPHKEIVRAVAADGKGRVYVGGFGEMGYWSYGKDGLFRYTSLVNLVPEQYRPKDEIWKIYTEKDKVYFQSFGSIFIYQNGKIRVVRAEQPYLFLFRAGERYFAEVLSKGLYELKNDSLHFLKNSQKLGRSGVLSVLPFSEGRYLVGTAKEGVFLYDGNDFVPWENEANGYLKAFQLNNGARINKNYYAFGTILNGVVILDKSGKLVHKLNKSSGLQNNTVLNLYTDTTQNLWVGLDNGIDRVEVNSPLYFYFDKAGTFGTVYSSIVHGGKIYLGTNQGLFYSDWNPGKSNAAQNLNFRMIEHSQGQVWELAVLDGELLCGHNEGTFRVEGSELVKVSDIKGGWTIKKLRTDPSVLIQGTYTGLAVYRKDRSGHWAFAHKVEGFSEPSRNVEQDHTGNIWVSHAYKGLFKLSLSQDVRKVVAAKSFDASDGLPGDHKVNISQLFNRLLFSSDSGFYLYDELSSRFSPYTELNSKLGDLAASNRIIPASGKKHWFINHGKVALVDFEKPQAPRINTNQFSILDGRMVQEYESISKISDSIYLISIDDGFVVYNTELKPQMGLVLPPVLIREVADITERPELLSGTGQQEGLELPFEHNNIRFTYALPYYKQASVQFQYFLEGYSKGWSAWGAATQKEFTNLSQGEYGFKVRARINGETITEATLYQFTVLPPWYATWWAFAGYAVLGLGLLWVGRLLYNKKLQRDHQRIEEQMEKEKQEQLRQEAMLHEQKLVKLRNEQLKSELSSKSRELASTALNIVNKNEMLQNISHELNKLQDAEGNRLPEKQLKKIQKIITEGMSSQNDWELFEKSFNETNANYFKKLKEGYPELTPNDLKLCAYLRMNMCSKEIASLLNITVRGVELRRYRLRKKLNMEHDKNLVEFVMEI</sequence>
<dbReference type="GO" id="GO:0000155">
    <property type="term" value="F:phosphorelay sensor kinase activity"/>
    <property type="evidence" value="ECO:0007669"/>
    <property type="project" value="TreeGrafter"/>
</dbReference>
<dbReference type="Gene3D" id="1.10.10.10">
    <property type="entry name" value="Winged helix-like DNA-binding domain superfamily/Winged helix DNA-binding domain"/>
    <property type="match status" value="1"/>
</dbReference>
<feature type="coiled-coil region" evidence="2">
    <location>
        <begin position="802"/>
        <end position="884"/>
    </location>
</feature>
<proteinExistence type="predicted"/>
<feature type="transmembrane region" description="Helical" evidence="3">
    <location>
        <begin position="780"/>
        <end position="801"/>
    </location>
</feature>
<dbReference type="Gene3D" id="2.130.10.10">
    <property type="entry name" value="YVTN repeat-like/Quinoprotein amine dehydrogenase"/>
    <property type="match status" value="2"/>
</dbReference>
<dbReference type="InterPro" id="IPR016032">
    <property type="entry name" value="Sig_transdc_resp-reg_C-effctor"/>
</dbReference>
<gene>
    <name evidence="5" type="ORF">SAMN06296052_11872</name>
</gene>
<keyword evidence="2" id="KW-0175">Coiled coil</keyword>
<dbReference type="GO" id="GO:0003677">
    <property type="term" value="F:DNA binding"/>
    <property type="evidence" value="ECO:0007669"/>
    <property type="project" value="InterPro"/>
</dbReference>
<evidence type="ECO:0000256" key="1">
    <source>
        <dbReference type="ARBA" id="ARBA00022553"/>
    </source>
</evidence>
<dbReference type="SUPFAM" id="SSF46894">
    <property type="entry name" value="C-terminal effector domain of the bipartite response regulators"/>
    <property type="match status" value="1"/>
</dbReference>
<dbReference type="Gene3D" id="2.60.40.10">
    <property type="entry name" value="Immunoglobulins"/>
    <property type="match status" value="1"/>
</dbReference>
<feature type="domain" description="HTH luxR-type" evidence="4">
    <location>
        <begin position="930"/>
        <end position="987"/>
    </location>
</feature>
<keyword evidence="3" id="KW-0472">Membrane</keyword>
<dbReference type="InterPro" id="IPR015943">
    <property type="entry name" value="WD40/YVTN_repeat-like_dom_sf"/>
</dbReference>
<keyword evidence="6" id="KW-1185">Reference proteome</keyword>
<dbReference type="InterPro" id="IPR000792">
    <property type="entry name" value="Tscrpt_reg_LuxR_C"/>
</dbReference>
<dbReference type="InterPro" id="IPR036388">
    <property type="entry name" value="WH-like_DNA-bd_sf"/>
</dbReference>
<accession>A0A239IS37</accession>
<keyword evidence="3" id="KW-0812">Transmembrane</keyword>
<dbReference type="InterPro" id="IPR011123">
    <property type="entry name" value="Y_Y_Y"/>
</dbReference>
<reference evidence="6" key="1">
    <citation type="submission" date="2017-06" db="EMBL/GenBank/DDBJ databases">
        <authorList>
            <person name="Varghese N."/>
            <person name="Submissions S."/>
        </authorList>
    </citation>
    <scope>NUCLEOTIDE SEQUENCE [LARGE SCALE GENOMIC DNA]</scope>
    <source>
        <strain evidence="6">NKM1</strain>
    </source>
</reference>
<evidence type="ECO:0000256" key="2">
    <source>
        <dbReference type="SAM" id="Coils"/>
    </source>
</evidence>
<evidence type="ECO:0000313" key="6">
    <source>
        <dbReference type="Proteomes" id="UP000198432"/>
    </source>
</evidence>
<evidence type="ECO:0000313" key="5">
    <source>
        <dbReference type="EMBL" id="SNS96202.1"/>
    </source>
</evidence>
<keyword evidence="1" id="KW-0597">Phosphoprotein</keyword>
<keyword evidence="3" id="KW-1133">Transmembrane helix</keyword>